<protein>
    <submittedName>
        <fullName evidence="1">Uncharacterized protein</fullName>
    </submittedName>
</protein>
<dbReference type="HOGENOM" id="CLU_2022972_0_0_9"/>
<proteinExistence type="predicted"/>
<evidence type="ECO:0000313" key="1">
    <source>
        <dbReference type="EMBL" id="AFM40262.1"/>
    </source>
</evidence>
<dbReference type="STRING" id="646529.Desaci_1232"/>
<dbReference type="EMBL" id="CP003639">
    <property type="protein sequence ID" value="AFM40262.1"/>
    <property type="molecule type" value="Genomic_DNA"/>
</dbReference>
<keyword evidence="2" id="KW-1185">Reference proteome</keyword>
<evidence type="ECO:0000313" key="2">
    <source>
        <dbReference type="Proteomes" id="UP000002892"/>
    </source>
</evidence>
<reference evidence="1 2" key="1">
    <citation type="journal article" date="2012" name="J. Bacteriol.">
        <title>Complete genome sequences of Desulfosporosinus orientis DSM765T, Desulfosporosinus youngiae DSM17734T, Desulfosporosinus meridiei DSM13257T, and Desulfosporosinus acidiphilus DSM22704T.</title>
        <authorList>
            <person name="Pester M."/>
            <person name="Brambilla E."/>
            <person name="Alazard D."/>
            <person name="Rattei T."/>
            <person name="Weinmaier T."/>
            <person name="Han J."/>
            <person name="Lucas S."/>
            <person name="Lapidus A."/>
            <person name="Cheng J.F."/>
            <person name="Goodwin L."/>
            <person name="Pitluck S."/>
            <person name="Peters L."/>
            <person name="Ovchinnikova G."/>
            <person name="Teshima H."/>
            <person name="Detter J.C."/>
            <person name="Han C.S."/>
            <person name="Tapia R."/>
            <person name="Land M.L."/>
            <person name="Hauser L."/>
            <person name="Kyrpides N.C."/>
            <person name="Ivanova N.N."/>
            <person name="Pagani I."/>
            <person name="Huntmann M."/>
            <person name="Wei C.L."/>
            <person name="Davenport K.W."/>
            <person name="Daligault H."/>
            <person name="Chain P.S."/>
            <person name="Chen A."/>
            <person name="Mavromatis K."/>
            <person name="Markowitz V."/>
            <person name="Szeto E."/>
            <person name="Mikhailova N."/>
            <person name="Pati A."/>
            <person name="Wagner M."/>
            <person name="Woyke T."/>
            <person name="Ollivier B."/>
            <person name="Klenk H.P."/>
            <person name="Spring S."/>
            <person name="Loy A."/>
        </authorList>
    </citation>
    <scope>NUCLEOTIDE SEQUENCE [LARGE SCALE GENOMIC DNA]</scope>
    <source>
        <strain evidence="2">DSM 22704 / JCM 16185 / SJ4</strain>
    </source>
</reference>
<dbReference type="eggNOG" id="ENOG5031XM8">
    <property type="taxonomic scope" value="Bacteria"/>
</dbReference>
<dbReference type="KEGG" id="dai:Desaci_1232"/>
<dbReference type="AlphaFoldDB" id="I4D388"/>
<gene>
    <name evidence="1" type="ordered locus">Desaci_1232</name>
</gene>
<sequence length="122" mass="14573">MPFFDYVDSNKEIFEESCKQFIYSRGLAQIKPETLNAIQENFEKRCEELLIIKSSIPAEPEQKSKYIERYNTLWKLFDYIDLDRKKIIYHEGDSPTTLIHLFADKIVKSFLTEDFRIVSSYE</sequence>
<name>I4D388_DESAJ</name>
<accession>I4D388</accession>
<organism evidence="1 2">
    <name type="scientific">Desulfosporosinus acidiphilus (strain DSM 22704 / JCM 16185 / SJ4)</name>
    <dbReference type="NCBI Taxonomy" id="646529"/>
    <lineage>
        <taxon>Bacteria</taxon>
        <taxon>Bacillati</taxon>
        <taxon>Bacillota</taxon>
        <taxon>Clostridia</taxon>
        <taxon>Eubacteriales</taxon>
        <taxon>Desulfitobacteriaceae</taxon>
        <taxon>Desulfosporosinus</taxon>
    </lineage>
</organism>
<dbReference type="Proteomes" id="UP000002892">
    <property type="component" value="Chromosome"/>
</dbReference>